<evidence type="ECO:0000259" key="2">
    <source>
        <dbReference type="SMART" id="SM00530"/>
    </source>
</evidence>
<dbReference type="SUPFAM" id="SSF47413">
    <property type="entry name" value="lambda repressor-like DNA-binding domains"/>
    <property type="match status" value="1"/>
</dbReference>
<dbReference type="GO" id="GO:0003677">
    <property type="term" value="F:DNA binding"/>
    <property type="evidence" value="ECO:0007669"/>
    <property type="project" value="UniProtKB-KW"/>
</dbReference>
<feature type="domain" description="HTH cro/C1-type" evidence="2">
    <location>
        <begin position="10"/>
        <end position="65"/>
    </location>
</feature>
<dbReference type="EMBL" id="BK015227">
    <property type="protein sequence ID" value="DAD96975.1"/>
    <property type="molecule type" value="Genomic_DNA"/>
</dbReference>
<dbReference type="Gene3D" id="1.10.260.40">
    <property type="entry name" value="lambda repressor-like DNA-binding domains"/>
    <property type="match status" value="1"/>
</dbReference>
<proteinExistence type="predicted"/>
<dbReference type="InterPro" id="IPR001387">
    <property type="entry name" value="Cro/C1-type_HTH"/>
</dbReference>
<accession>A0A8S5NRI2</accession>
<name>A0A8S5NRI2_9CAUD</name>
<keyword evidence="1" id="KW-0238">DNA-binding</keyword>
<dbReference type="InterPro" id="IPR010982">
    <property type="entry name" value="Lambda_DNA-bd_dom_sf"/>
</dbReference>
<dbReference type="PANTHER" id="PTHR46558:SF11">
    <property type="entry name" value="HTH-TYPE TRANSCRIPTIONAL REGULATOR XRE"/>
    <property type="match status" value="1"/>
</dbReference>
<reference evidence="3" key="1">
    <citation type="journal article" date="2021" name="Proc. Natl. Acad. Sci. U.S.A.">
        <title>A Catalog of Tens of Thousands of Viruses from Human Metagenomes Reveals Hidden Associations with Chronic Diseases.</title>
        <authorList>
            <person name="Tisza M.J."/>
            <person name="Buck C.B."/>
        </authorList>
    </citation>
    <scope>NUCLEOTIDE SEQUENCE</scope>
    <source>
        <strain evidence="3">Ctr0w28</strain>
    </source>
</reference>
<protein>
    <submittedName>
        <fullName evidence="3">Repressor protein</fullName>
    </submittedName>
</protein>
<dbReference type="Pfam" id="PF01381">
    <property type="entry name" value="HTH_3"/>
    <property type="match status" value="1"/>
</dbReference>
<evidence type="ECO:0000256" key="1">
    <source>
        <dbReference type="ARBA" id="ARBA00023125"/>
    </source>
</evidence>
<sequence>MRRLSEFPNRLRQLRERRRISRRVLSELCGLRTNAVRLYEREEAKPNMESLIALADFFEVSIDYLVGREEKKF</sequence>
<evidence type="ECO:0000313" key="3">
    <source>
        <dbReference type="EMBL" id="DAD96975.1"/>
    </source>
</evidence>
<dbReference type="SMART" id="SM00530">
    <property type="entry name" value="HTH_XRE"/>
    <property type="match status" value="1"/>
</dbReference>
<dbReference type="PANTHER" id="PTHR46558">
    <property type="entry name" value="TRACRIPTIONAL REGULATORY PROTEIN-RELATED-RELATED"/>
    <property type="match status" value="1"/>
</dbReference>
<organism evidence="3">
    <name type="scientific">Myoviridae sp. ctr0w28</name>
    <dbReference type="NCBI Taxonomy" id="2826703"/>
    <lineage>
        <taxon>Viruses</taxon>
        <taxon>Duplodnaviria</taxon>
        <taxon>Heunggongvirae</taxon>
        <taxon>Uroviricota</taxon>
        <taxon>Caudoviricetes</taxon>
    </lineage>
</organism>